<name>A0ACC0XJZ8_9ROSI</name>
<protein>
    <submittedName>
        <fullName evidence="1">Uncharacterized protein</fullName>
    </submittedName>
</protein>
<sequence length="617" mass="67389">MASEMSDGQEIGNQPVDEEADKRTSTHQKKNISALLLMRLAFQSLGVVYGDLGTSPLYVFYNTFPDGIEDTEDVVDALSLIIYSLTLIPLIKYVFIVCQANDNGQGGTFALYSLICRHAKLRTLPNQDQFDEELTTYSGSIHQEQSFAASCKRWLENHGSSKKGLLALVLIGCSMVIGDGILTPAISVLSATGGIRLDYPKMTPNALNETCNIMVQIGLAGSLPQVVFLLVSDNWRKGNGWTSLGGIMLCITGTEALFADLSQFPVLAIQIAFTSIMFPCLLLAYTGQAAYLMKKTKIMSLMCSIILFQYLRTCFGGHIVDVLPNFASNLYQVKLSREHVRDTIYWPVFVVATAAAIVASQATISATFSLIKQATALGCFQGASSYDSNAGNNIANDSSYGVSMALPLDSPGIFTVMSAWHYGTIKCYQFEMHNKVSIQWIIGLGPSLGLVRVPGVGLVYSPEPERFLVTRVGPKSFHILDVYSSVGDKQSQISGDDNATQNNSKAGTDADVDFASLSSVITFESAAQVNNATMAVSKFMCRSDEINELEFLAKSRDTGVVHILGKTVVMARRESEFLEKLVIDYIYSFLRKMCREPSALFNLPHECLLNVGQVILI</sequence>
<keyword evidence="2" id="KW-1185">Reference proteome</keyword>
<gene>
    <name evidence="1" type="ORF">Pint_12131</name>
</gene>
<evidence type="ECO:0000313" key="2">
    <source>
        <dbReference type="Proteomes" id="UP001163603"/>
    </source>
</evidence>
<reference evidence="2" key="1">
    <citation type="journal article" date="2023" name="G3 (Bethesda)">
        <title>Genome assembly and association tests identify interacting loci associated with vigor, precocity, and sex in interspecific pistachio rootstocks.</title>
        <authorList>
            <person name="Palmer W."/>
            <person name="Jacygrad E."/>
            <person name="Sagayaradj S."/>
            <person name="Cavanaugh K."/>
            <person name="Han R."/>
            <person name="Bertier L."/>
            <person name="Beede B."/>
            <person name="Kafkas S."/>
            <person name="Golino D."/>
            <person name="Preece J."/>
            <person name="Michelmore R."/>
        </authorList>
    </citation>
    <scope>NUCLEOTIDE SEQUENCE [LARGE SCALE GENOMIC DNA]</scope>
</reference>
<evidence type="ECO:0000313" key="1">
    <source>
        <dbReference type="EMBL" id="KAJ0017820.1"/>
    </source>
</evidence>
<accession>A0ACC0XJZ8</accession>
<proteinExistence type="predicted"/>
<organism evidence="1 2">
    <name type="scientific">Pistacia integerrima</name>
    <dbReference type="NCBI Taxonomy" id="434235"/>
    <lineage>
        <taxon>Eukaryota</taxon>
        <taxon>Viridiplantae</taxon>
        <taxon>Streptophyta</taxon>
        <taxon>Embryophyta</taxon>
        <taxon>Tracheophyta</taxon>
        <taxon>Spermatophyta</taxon>
        <taxon>Magnoliopsida</taxon>
        <taxon>eudicotyledons</taxon>
        <taxon>Gunneridae</taxon>
        <taxon>Pentapetalae</taxon>
        <taxon>rosids</taxon>
        <taxon>malvids</taxon>
        <taxon>Sapindales</taxon>
        <taxon>Anacardiaceae</taxon>
        <taxon>Pistacia</taxon>
    </lineage>
</organism>
<dbReference type="Proteomes" id="UP001163603">
    <property type="component" value="Chromosome 12"/>
</dbReference>
<comment type="caution">
    <text evidence="1">The sequence shown here is derived from an EMBL/GenBank/DDBJ whole genome shotgun (WGS) entry which is preliminary data.</text>
</comment>
<dbReference type="EMBL" id="CM047747">
    <property type="protein sequence ID" value="KAJ0017820.1"/>
    <property type="molecule type" value="Genomic_DNA"/>
</dbReference>